<keyword evidence="3" id="KW-0804">Transcription</keyword>
<dbReference type="PANTHER" id="PTHR43280">
    <property type="entry name" value="ARAC-FAMILY TRANSCRIPTIONAL REGULATOR"/>
    <property type="match status" value="1"/>
</dbReference>
<dbReference type="InterPro" id="IPR009057">
    <property type="entry name" value="Homeodomain-like_sf"/>
</dbReference>
<evidence type="ECO:0000256" key="3">
    <source>
        <dbReference type="ARBA" id="ARBA00023163"/>
    </source>
</evidence>
<dbReference type="GO" id="GO:0003700">
    <property type="term" value="F:DNA-binding transcription factor activity"/>
    <property type="evidence" value="ECO:0007669"/>
    <property type="project" value="InterPro"/>
</dbReference>
<dbReference type="Gene3D" id="1.10.10.60">
    <property type="entry name" value="Homeodomain-like"/>
    <property type="match status" value="2"/>
</dbReference>
<dbReference type="PANTHER" id="PTHR43280:SF32">
    <property type="entry name" value="TRANSCRIPTIONAL REGULATORY PROTEIN"/>
    <property type="match status" value="1"/>
</dbReference>
<sequence length="306" mass="35561">MVHYKTISEWFQAWQMPKPEHPLISAAKIDITRTVRNGETFSSFCDFYCIAVKRVTGGEDLHLKYGQQPYDFDEGIMSFVSPGQVTSFSVEKDAEVSHSGWHLIVHPDFLWNTPLANTIKKYAFWDYAVNESLFLSEKEEEIITGIIQNIHRETHANLDKFSKQIIISQLESLLNYAERFYNRQFITREKTNHSILDRLEKELDHYLSSGQPAIKGLPTVNDIAAQLHISPKYLGSLLRMHTGQNTQHYIHEKLIEKAKERISTTNLSMSEIAYELGFEHLQSFSRLFKAKTQRSPLEFRQSFKNQ</sequence>
<evidence type="ECO:0000313" key="5">
    <source>
        <dbReference type="EMBL" id="PUZ25849.1"/>
    </source>
</evidence>
<keyword evidence="1" id="KW-0805">Transcription regulation</keyword>
<proteinExistence type="predicted"/>
<dbReference type="Proteomes" id="UP000244450">
    <property type="component" value="Unassembled WGS sequence"/>
</dbReference>
<dbReference type="SMART" id="SM00342">
    <property type="entry name" value="HTH_ARAC"/>
    <property type="match status" value="1"/>
</dbReference>
<dbReference type="PROSITE" id="PS01124">
    <property type="entry name" value="HTH_ARAC_FAMILY_2"/>
    <property type="match status" value="1"/>
</dbReference>
<reference evidence="5 6" key="1">
    <citation type="submission" date="2018-04" db="EMBL/GenBank/DDBJ databases">
        <title>Chitinophaga fuyangensis sp. nov., isolated from soil in a chemical factory.</title>
        <authorList>
            <person name="Chen K."/>
        </authorList>
    </citation>
    <scope>NUCLEOTIDE SEQUENCE [LARGE SCALE GENOMIC DNA]</scope>
    <source>
        <strain evidence="5 6">LY-1</strain>
    </source>
</reference>
<gene>
    <name evidence="5" type="ORF">DCC81_16470</name>
</gene>
<dbReference type="EMBL" id="QCYK01000002">
    <property type="protein sequence ID" value="PUZ25849.1"/>
    <property type="molecule type" value="Genomic_DNA"/>
</dbReference>
<name>A0A2T7BHU4_9BACT</name>
<evidence type="ECO:0000256" key="2">
    <source>
        <dbReference type="ARBA" id="ARBA00023125"/>
    </source>
</evidence>
<dbReference type="InterPro" id="IPR018060">
    <property type="entry name" value="HTH_AraC"/>
</dbReference>
<evidence type="ECO:0000313" key="6">
    <source>
        <dbReference type="Proteomes" id="UP000244450"/>
    </source>
</evidence>
<evidence type="ECO:0000256" key="1">
    <source>
        <dbReference type="ARBA" id="ARBA00023015"/>
    </source>
</evidence>
<dbReference type="RefSeq" id="WP_108687688.1">
    <property type="nucleotide sequence ID" value="NZ_QCYK01000002.1"/>
</dbReference>
<evidence type="ECO:0000259" key="4">
    <source>
        <dbReference type="PROSITE" id="PS01124"/>
    </source>
</evidence>
<dbReference type="Pfam" id="PF12833">
    <property type="entry name" value="HTH_18"/>
    <property type="match status" value="1"/>
</dbReference>
<protein>
    <submittedName>
        <fullName evidence="5">AraC family transcriptional regulator</fullName>
    </submittedName>
</protein>
<comment type="caution">
    <text evidence="5">The sequence shown here is derived from an EMBL/GenBank/DDBJ whole genome shotgun (WGS) entry which is preliminary data.</text>
</comment>
<dbReference type="AlphaFoldDB" id="A0A2T7BHU4"/>
<dbReference type="SUPFAM" id="SSF46689">
    <property type="entry name" value="Homeodomain-like"/>
    <property type="match status" value="1"/>
</dbReference>
<keyword evidence="6" id="KW-1185">Reference proteome</keyword>
<accession>A0A2T7BHU4</accession>
<dbReference type="GO" id="GO:0043565">
    <property type="term" value="F:sequence-specific DNA binding"/>
    <property type="evidence" value="ECO:0007669"/>
    <property type="project" value="InterPro"/>
</dbReference>
<organism evidence="5 6">
    <name type="scientific">Chitinophaga parva</name>
    <dbReference type="NCBI Taxonomy" id="2169414"/>
    <lineage>
        <taxon>Bacteria</taxon>
        <taxon>Pseudomonadati</taxon>
        <taxon>Bacteroidota</taxon>
        <taxon>Chitinophagia</taxon>
        <taxon>Chitinophagales</taxon>
        <taxon>Chitinophagaceae</taxon>
        <taxon>Chitinophaga</taxon>
    </lineage>
</organism>
<feature type="domain" description="HTH araC/xylS-type" evidence="4">
    <location>
        <begin position="197"/>
        <end position="302"/>
    </location>
</feature>
<dbReference type="OrthoDB" id="9779074at2"/>
<keyword evidence="2" id="KW-0238">DNA-binding</keyword>